<dbReference type="Proteomes" id="UP001626550">
    <property type="component" value="Unassembled WGS sequence"/>
</dbReference>
<dbReference type="AlphaFoldDB" id="A0ABD2PM87"/>
<name>A0ABD2PM87_9PLAT</name>
<gene>
    <name evidence="2" type="ORF">Ciccas_013370</name>
</gene>
<feature type="compositionally biased region" description="Basic and acidic residues" evidence="1">
    <location>
        <begin position="248"/>
        <end position="258"/>
    </location>
</feature>
<evidence type="ECO:0000256" key="1">
    <source>
        <dbReference type="SAM" id="MobiDB-lite"/>
    </source>
</evidence>
<feature type="compositionally biased region" description="Basic and acidic residues" evidence="1">
    <location>
        <begin position="221"/>
        <end position="240"/>
    </location>
</feature>
<protein>
    <submittedName>
        <fullName evidence="2">Uncharacterized protein</fullName>
    </submittedName>
</protein>
<feature type="region of interest" description="Disordered" evidence="1">
    <location>
        <begin position="207"/>
        <end position="274"/>
    </location>
</feature>
<comment type="caution">
    <text evidence="2">The sequence shown here is derived from an EMBL/GenBank/DDBJ whole genome shotgun (WGS) entry which is preliminary data.</text>
</comment>
<dbReference type="EMBL" id="JBJKFK010005861">
    <property type="protein sequence ID" value="KAL3308103.1"/>
    <property type="molecule type" value="Genomic_DNA"/>
</dbReference>
<sequence>MARAGLRTKNNAIENIENLPPRANEISSTCGVNLTKNEFQEIIAELRCQFEEKLETIESKFNQELHELKTKFEAELDACRMRVGNSTIKTIKDTKSMSDEDISKYDVNLSLEAREIETRCERRNQVIVHNVVHGTERILVDFIESLTGNPVLKTFRTGNKTNSKPKPLVVKTSKRLSDRFLDDYFKLRRERDCLIDRDLTYLQRLARSKAAKSNPQSPDNRQAETESEQQRVPKSSDRPKAAKSTLHNPDDRPAEAKATRPFHSEVNSNPRNVTLSNQNQTYLRIQPLCQAQLCLPAEGPRYSFRS</sequence>
<accession>A0ABD2PM87</accession>
<proteinExistence type="predicted"/>
<evidence type="ECO:0000313" key="3">
    <source>
        <dbReference type="Proteomes" id="UP001626550"/>
    </source>
</evidence>
<reference evidence="2 3" key="1">
    <citation type="submission" date="2024-11" db="EMBL/GenBank/DDBJ databases">
        <title>Adaptive evolution of stress response genes in parasites aligns with host niche diversity.</title>
        <authorList>
            <person name="Hahn C."/>
            <person name="Resl P."/>
        </authorList>
    </citation>
    <scope>NUCLEOTIDE SEQUENCE [LARGE SCALE GENOMIC DNA]</scope>
    <source>
        <strain evidence="2">EGGRZ-B1_66</strain>
        <tissue evidence="2">Body</tissue>
    </source>
</reference>
<keyword evidence="3" id="KW-1185">Reference proteome</keyword>
<evidence type="ECO:0000313" key="2">
    <source>
        <dbReference type="EMBL" id="KAL3308103.1"/>
    </source>
</evidence>
<feature type="compositionally biased region" description="Polar residues" evidence="1">
    <location>
        <begin position="211"/>
        <end position="220"/>
    </location>
</feature>
<feature type="compositionally biased region" description="Polar residues" evidence="1">
    <location>
        <begin position="265"/>
        <end position="274"/>
    </location>
</feature>
<organism evidence="2 3">
    <name type="scientific">Cichlidogyrus casuarinus</name>
    <dbReference type="NCBI Taxonomy" id="1844966"/>
    <lineage>
        <taxon>Eukaryota</taxon>
        <taxon>Metazoa</taxon>
        <taxon>Spiralia</taxon>
        <taxon>Lophotrochozoa</taxon>
        <taxon>Platyhelminthes</taxon>
        <taxon>Monogenea</taxon>
        <taxon>Monopisthocotylea</taxon>
        <taxon>Dactylogyridea</taxon>
        <taxon>Ancyrocephalidae</taxon>
        <taxon>Cichlidogyrus</taxon>
    </lineage>
</organism>